<dbReference type="InterPro" id="IPR005829">
    <property type="entry name" value="Sugar_transporter_CS"/>
</dbReference>
<feature type="transmembrane region" description="Helical" evidence="7">
    <location>
        <begin position="301"/>
        <end position="322"/>
    </location>
</feature>
<evidence type="ECO:0000256" key="2">
    <source>
        <dbReference type="ARBA" id="ARBA00022692"/>
    </source>
</evidence>
<proteinExistence type="inferred from homology"/>
<keyword evidence="4 7" id="KW-0472">Membrane</keyword>
<keyword evidence="5" id="KW-0813">Transport</keyword>
<feature type="transmembrane region" description="Helical" evidence="7">
    <location>
        <begin position="460"/>
        <end position="483"/>
    </location>
</feature>
<dbReference type="GO" id="GO:0055056">
    <property type="term" value="F:D-glucose transmembrane transporter activity"/>
    <property type="evidence" value="ECO:0007669"/>
    <property type="project" value="TreeGrafter"/>
</dbReference>
<evidence type="ECO:0000313" key="10">
    <source>
        <dbReference type="RefSeq" id="XP_032803120.1"/>
    </source>
</evidence>
<evidence type="ECO:0000256" key="5">
    <source>
        <dbReference type="RuleBase" id="RU003346"/>
    </source>
</evidence>
<name>A0AAJ7WMK1_PETMA</name>
<feature type="domain" description="Major facilitator superfamily (MFS) profile" evidence="8">
    <location>
        <begin position="44"/>
        <end position="487"/>
    </location>
</feature>
<evidence type="ECO:0000256" key="6">
    <source>
        <dbReference type="SAM" id="MobiDB-lite"/>
    </source>
</evidence>
<feature type="region of interest" description="Disordered" evidence="6">
    <location>
        <begin position="1"/>
        <end position="24"/>
    </location>
</feature>
<dbReference type="CTD" id="66035"/>
<dbReference type="GO" id="GO:0005886">
    <property type="term" value="C:plasma membrane"/>
    <property type="evidence" value="ECO:0007669"/>
    <property type="project" value="TreeGrafter"/>
</dbReference>
<comment type="subcellular location">
    <subcellularLocation>
        <location evidence="1">Membrane</location>
        <topology evidence="1">Multi-pass membrane protein</topology>
    </subcellularLocation>
</comment>
<dbReference type="SUPFAM" id="SSF103473">
    <property type="entry name" value="MFS general substrate transporter"/>
    <property type="match status" value="1"/>
</dbReference>
<dbReference type="AlphaFoldDB" id="A0AAJ7WMK1"/>
<dbReference type="PANTHER" id="PTHR23503:SF22">
    <property type="entry name" value="SOLUTE CARRIER FAMILY 2, FACILITATED GLUCOSE TRANSPORTER MEMBER 11"/>
    <property type="match status" value="1"/>
</dbReference>
<dbReference type="InterPro" id="IPR020846">
    <property type="entry name" value="MFS_dom"/>
</dbReference>
<dbReference type="InterPro" id="IPR036259">
    <property type="entry name" value="MFS_trans_sf"/>
</dbReference>
<dbReference type="InterPro" id="IPR045263">
    <property type="entry name" value="GLUT"/>
</dbReference>
<feature type="transmembrane region" description="Helical" evidence="7">
    <location>
        <begin position="433"/>
        <end position="454"/>
    </location>
</feature>
<keyword evidence="10" id="KW-0762">Sugar transport</keyword>
<evidence type="ECO:0000256" key="1">
    <source>
        <dbReference type="ARBA" id="ARBA00004141"/>
    </source>
</evidence>
<dbReference type="Pfam" id="PF00083">
    <property type="entry name" value="Sugar_tr"/>
    <property type="match status" value="1"/>
</dbReference>
<feature type="transmembrane region" description="Helical" evidence="7">
    <location>
        <begin position="148"/>
        <end position="168"/>
    </location>
</feature>
<gene>
    <name evidence="10" type="primary">SLC2A11</name>
</gene>
<dbReference type="PROSITE" id="PS50850">
    <property type="entry name" value="MFS"/>
    <property type="match status" value="1"/>
</dbReference>
<keyword evidence="9" id="KW-1185">Reference proteome</keyword>
<keyword evidence="3 7" id="KW-1133">Transmembrane helix</keyword>
<dbReference type="GO" id="GO:0046323">
    <property type="term" value="P:D-glucose import"/>
    <property type="evidence" value="ECO:0007669"/>
    <property type="project" value="TreeGrafter"/>
</dbReference>
<protein>
    <submittedName>
        <fullName evidence="10">Solute carrier family 2, facilitated glucose transporter member 11</fullName>
    </submittedName>
</protein>
<feature type="transmembrane region" description="Helical" evidence="7">
    <location>
        <begin position="214"/>
        <end position="236"/>
    </location>
</feature>
<dbReference type="PANTHER" id="PTHR23503">
    <property type="entry name" value="SOLUTE CARRIER FAMILY 2"/>
    <property type="match status" value="1"/>
</dbReference>
<dbReference type="PRINTS" id="PR00171">
    <property type="entry name" value="SUGRTRNSPORT"/>
</dbReference>
<dbReference type="Gene3D" id="1.20.1250.20">
    <property type="entry name" value="MFS general substrate transporter like domains"/>
    <property type="match status" value="1"/>
</dbReference>
<dbReference type="KEGG" id="pmrn:116939161"/>
<feature type="transmembrane region" description="Helical" evidence="7">
    <location>
        <begin position="366"/>
        <end position="388"/>
    </location>
</feature>
<reference evidence="10" key="1">
    <citation type="submission" date="2025-08" db="UniProtKB">
        <authorList>
            <consortium name="RefSeq"/>
        </authorList>
    </citation>
    <scope>IDENTIFICATION</scope>
    <source>
        <tissue evidence="10">Sperm</tissue>
    </source>
</reference>
<dbReference type="GeneID" id="116939161"/>
<comment type="similarity">
    <text evidence="5">Belongs to the major facilitator superfamily. Sugar transporter (TC 2.A.1.1) family.</text>
</comment>
<evidence type="ECO:0000256" key="7">
    <source>
        <dbReference type="SAM" id="Phobius"/>
    </source>
</evidence>
<evidence type="ECO:0000256" key="3">
    <source>
        <dbReference type="ARBA" id="ARBA00022989"/>
    </source>
</evidence>
<feature type="transmembrane region" description="Helical" evidence="7">
    <location>
        <begin position="124"/>
        <end position="142"/>
    </location>
</feature>
<feature type="transmembrane region" description="Helical" evidence="7">
    <location>
        <begin position="92"/>
        <end position="112"/>
    </location>
</feature>
<dbReference type="GO" id="GO:0070837">
    <property type="term" value="P:dehydroascorbic acid transport"/>
    <property type="evidence" value="ECO:0007669"/>
    <property type="project" value="TreeGrafter"/>
</dbReference>
<dbReference type="RefSeq" id="XP_032803120.1">
    <property type="nucleotide sequence ID" value="XM_032947229.1"/>
</dbReference>
<evidence type="ECO:0000256" key="4">
    <source>
        <dbReference type="ARBA" id="ARBA00023136"/>
    </source>
</evidence>
<sequence>MEQEKRATPLEQDGQVAAKERGGGGGAPAHVATAVPVLRLCVLVAATGIGGSFQYGFNISVISAPTTHIQRFINTTCEQRYGAGLDQHVLTLLWSTVVSVFTLGGCLGALLAGPLAIRLGRKGALLFNNGFAVLAAVLMGVSRPATSFELIIIGRLLIGINCGVGLSLQPMFLGESAPQHLRGIMAMGGILFLPFGIVSGQIMGLRELMGEEEMWPFLLALTVVPALVQLAVLPLLPESPRFLLIDRDDRKRCLKALQWLRGAGDVTDEMAEMRAEHAKLQGQKKKMPLDLLRDPSQRWQLITVVVMGAGQQLCGLDVIYSYSTYIFEASGVSHDKITYVTIGTGVCEMFTVFVSGYFIERAGRRPLLIGGYMMMSVVCVVMTVSLHLQDSVEWMPYLSATCVFGYILSFGIGPGGVTGMMAAELFTQEARPAAYMINGSCNWIFLFSIGMVFPFMVKELGSFCFLVFLVDCVCCALYIYFILPETRNKSFLEIAQEFEKRNGTAATTKPPPSIELLAI</sequence>
<feature type="transmembrane region" description="Helical" evidence="7">
    <location>
        <begin position="180"/>
        <end position="202"/>
    </location>
</feature>
<accession>A0AAJ7WMK1</accession>
<organism evidence="9 10">
    <name type="scientific">Petromyzon marinus</name>
    <name type="common">Sea lamprey</name>
    <dbReference type="NCBI Taxonomy" id="7757"/>
    <lineage>
        <taxon>Eukaryota</taxon>
        <taxon>Metazoa</taxon>
        <taxon>Chordata</taxon>
        <taxon>Craniata</taxon>
        <taxon>Vertebrata</taxon>
        <taxon>Cyclostomata</taxon>
        <taxon>Hyperoartia</taxon>
        <taxon>Petromyzontiformes</taxon>
        <taxon>Petromyzontidae</taxon>
        <taxon>Petromyzon</taxon>
    </lineage>
</organism>
<evidence type="ECO:0000259" key="8">
    <source>
        <dbReference type="PROSITE" id="PS50850"/>
    </source>
</evidence>
<dbReference type="FunFam" id="1.20.1250.20:FF:000029">
    <property type="entry name" value="solute carrier family 2, facilitated glucose transporter member 4"/>
    <property type="match status" value="1"/>
</dbReference>
<dbReference type="CDD" id="cd17432">
    <property type="entry name" value="MFS_GLUT_Class2"/>
    <property type="match status" value="1"/>
</dbReference>
<keyword evidence="2 7" id="KW-0812">Transmembrane</keyword>
<dbReference type="PROSITE" id="PS00217">
    <property type="entry name" value="SUGAR_TRANSPORT_2"/>
    <property type="match status" value="1"/>
</dbReference>
<dbReference type="Proteomes" id="UP001318040">
    <property type="component" value="Chromosome 5"/>
</dbReference>
<feature type="transmembrane region" description="Helical" evidence="7">
    <location>
        <begin position="337"/>
        <end position="359"/>
    </location>
</feature>
<dbReference type="NCBIfam" id="TIGR00879">
    <property type="entry name" value="SP"/>
    <property type="match status" value="1"/>
</dbReference>
<evidence type="ECO:0000313" key="9">
    <source>
        <dbReference type="Proteomes" id="UP001318040"/>
    </source>
</evidence>
<dbReference type="InterPro" id="IPR005828">
    <property type="entry name" value="MFS_sugar_transport-like"/>
</dbReference>
<dbReference type="InterPro" id="IPR003663">
    <property type="entry name" value="Sugar/inositol_transpt"/>
</dbReference>
<dbReference type="PROSITE" id="PS00216">
    <property type="entry name" value="SUGAR_TRANSPORT_1"/>
    <property type="match status" value="1"/>
</dbReference>